<evidence type="ECO:0000313" key="1">
    <source>
        <dbReference type="EMBL" id="QQP38343.1"/>
    </source>
</evidence>
<organism evidence="1 2">
    <name type="scientific">Caligus rogercresseyi</name>
    <name type="common">Sea louse</name>
    <dbReference type="NCBI Taxonomy" id="217165"/>
    <lineage>
        <taxon>Eukaryota</taxon>
        <taxon>Metazoa</taxon>
        <taxon>Ecdysozoa</taxon>
        <taxon>Arthropoda</taxon>
        <taxon>Crustacea</taxon>
        <taxon>Multicrustacea</taxon>
        <taxon>Hexanauplia</taxon>
        <taxon>Copepoda</taxon>
        <taxon>Siphonostomatoida</taxon>
        <taxon>Caligidae</taxon>
        <taxon>Caligus</taxon>
    </lineage>
</organism>
<protein>
    <submittedName>
        <fullName evidence="1">Uncharacterized protein</fullName>
    </submittedName>
</protein>
<feature type="non-terminal residue" evidence="1">
    <location>
        <position position="91"/>
    </location>
</feature>
<dbReference type="Proteomes" id="UP000595437">
    <property type="component" value="Chromosome 13"/>
</dbReference>
<gene>
    <name evidence="1" type="ORF">FKW44_018894</name>
</gene>
<name>A0A7T8GV30_CALRO</name>
<evidence type="ECO:0000313" key="2">
    <source>
        <dbReference type="Proteomes" id="UP000595437"/>
    </source>
</evidence>
<keyword evidence="2" id="KW-1185">Reference proteome</keyword>
<proteinExistence type="predicted"/>
<dbReference type="AlphaFoldDB" id="A0A7T8GV30"/>
<accession>A0A7T8GV30</accession>
<reference evidence="2" key="1">
    <citation type="submission" date="2021-01" db="EMBL/GenBank/DDBJ databases">
        <title>Caligus Genome Assembly.</title>
        <authorList>
            <person name="Gallardo-Escarate C."/>
        </authorList>
    </citation>
    <scope>NUCLEOTIDE SEQUENCE [LARGE SCALE GENOMIC DNA]</scope>
</reference>
<sequence length="91" mass="10818">MPWGGRGDFHFFYLSQNDPSIKWRYYSRRIWSIINPHKLAGVHSLHTRSLRDEHLNTEGLLRLKNVQWALWFQDSSEEAKFYAPSQGVLKT</sequence>
<dbReference type="EMBL" id="CP045902">
    <property type="protein sequence ID" value="QQP38343.1"/>
    <property type="molecule type" value="Genomic_DNA"/>
</dbReference>